<evidence type="ECO:0000313" key="2">
    <source>
        <dbReference type="EMBL" id="GJE84607.1"/>
    </source>
</evidence>
<gene>
    <name evidence="2" type="ORF">PsYK624_006830</name>
</gene>
<dbReference type="AlphaFoldDB" id="A0A9P3FWY1"/>
<feature type="domain" description="F-box" evidence="1">
    <location>
        <begin position="1"/>
        <end position="45"/>
    </location>
</feature>
<keyword evidence="3" id="KW-1185">Reference proteome</keyword>
<dbReference type="Proteomes" id="UP000703269">
    <property type="component" value="Unassembled WGS sequence"/>
</dbReference>
<dbReference type="OrthoDB" id="613763at2759"/>
<evidence type="ECO:0000259" key="1">
    <source>
        <dbReference type="PROSITE" id="PS50181"/>
    </source>
</evidence>
<accession>A0A9P3FWY1</accession>
<reference evidence="2 3" key="1">
    <citation type="submission" date="2021-08" db="EMBL/GenBank/DDBJ databases">
        <title>Draft Genome Sequence of Phanerochaete sordida strain YK-624.</title>
        <authorList>
            <person name="Mori T."/>
            <person name="Dohra H."/>
            <person name="Suzuki T."/>
            <person name="Kawagishi H."/>
            <person name="Hirai H."/>
        </authorList>
    </citation>
    <scope>NUCLEOTIDE SEQUENCE [LARGE SCALE GENOMIC DNA]</scope>
    <source>
        <strain evidence="2 3">YK-624</strain>
    </source>
</reference>
<sequence>MSLATLPAELLEVIFEPLSIPTLASLARSNGGLYSSASRLLYRRVSVSTYARNLSAVNTLATRPHLSLLVRSFSISLVDGQDEVDEIYFAMLYQAIQGMRHLTDLEVHIDSSLSWVLFDLTRSPDLTHYPNLASFACSFPLDDTVARFLEGTPSLQSLQVAASPDCAVLAKPAIPFLSTYTGPACLLPQLLGSRPVTTLFLSGDLALADVETLAGTSNVPASGNGPECGSATAPEMRRIETLSAITSAPPVAVIAALTQACPNLTSLRVITTCPFWDTPDTTFYGQIANALASLPSLGAFELSGMQWEFRPKTVAPADMCPPKEWLSPPVSPRAADTAASDNDYDFDNAFMEWAY</sequence>
<evidence type="ECO:0000313" key="3">
    <source>
        <dbReference type="Proteomes" id="UP000703269"/>
    </source>
</evidence>
<name>A0A9P3FWY1_9APHY</name>
<proteinExistence type="predicted"/>
<dbReference type="EMBL" id="BPQB01000001">
    <property type="protein sequence ID" value="GJE84607.1"/>
    <property type="molecule type" value="Genomic_DNA"/>
</dbReference>
<protein>
    <recommendedName>
        <fullName evidence="1">F-box domain-containing protein</fullName>
    </recommendedName>
</protein>
<organism evidence="2 3">
    <name type="scientific">Phanerochaete sordida</name>
    <dbReference type="NCBI Taxonomy" id="48140"/>
    <lineage>
        <taxon>Eukaryota</taxon>
        <taxon>Fungi</taxon>
        <taxon>Dikarya</taxon>
        <taxon>Basidiomycota</taxon>
        <taxon>Agaricomycotina</taxon>
        <taxon>Agaricomycetes</taxon>
        <taxon>Polyporales</taxon>
        <taxon>Phanerochaetaceae</taxon>
        <taxon>Phanerochaete</taxon>
    </lineage>
</organism>
<dbReference type="InterPro" id="IPR001810">
    <property type="entry name" value="F-box_dom"/>
</dbReference>
<dbReference type="PROSITE" id="PS50181">
    <property type="entry name" value="FBOX"/>
    <property type="match status" value="1"/>
</dbReference>
<comment type="caution">
    <text evidence="2">The sequence shown here is derived from an EMBL/GenBank/DDBJ whole genome shotgun (WGS) entry which is preliminary data.</text>
</comment>